<organism evidence="1 2">
    <name type="scientific">Cichorium intybus</name>
    <name type="common">Chicory</name>
    <dbReference type="NCBI Taxonomy" id="13427"/>
    <lineage>
        <taxon>Eukaryota</taxon>
        <taxon>Viridiplantae</taxon>
        <taxon>Streptophyta</taxon>
        <taxon>Embryophyta</taxon>
        <taxon>Tracheophyta</taxon>
        <taxon>Spermatophyta</taxon>
        <taxon>Magnoliopsida</taxon>
        <taxon>eudicotyledons</taxon>
        <taxon>Gunneridae</taxon>
        <taxon>Pentapetalae</taxon>
        <taxon>asterids</taxon>
        <taxon>campanulids</taxon>
        <taxon>Asterales</taxon>
        <taxon>Asteraceae</taxon>
        <taxon>Cichorioideae</taxon>
        <taxon>Cichorieae</taxon>
        <taxon>Cichoriinae</taxon>
        <taxon>Cichorium</taxon>
    </lineage>
</organism>
<comment type="caution">
    <text evidence="1">The sequence shown here is derived from an EMBL/GenBank/DDBJ whole genome shotgun (WGS) entry which is preliminary data.</text>
</comment>
<proteinExistence type="predicted"/>
<gene>
    <name evidence="1" type="ORF">L2E82_15305</name>
</gene>
<dbReference type="EMBL" id="CM042011">
    <property type="protein sequence ID" value="KAI3765275.1"/>
    <property type="molecule type" value="Genomic_DNA"/>
</dbReference>
<name>A0ACB9F2Z4_CICIN</name>
<protein>
    <submittedName>
        <fullName evidence="1">Uncharacterized protein</fullName>
    </submittedName>
</protein>
<reference evidence="2" key="1">
    <citation type="journal article" date="2022" name="Mol. Ecol. Resour.">
        <title>The genomes of chicory, endive, great burdock and yacon provide insights into Asteraceae palaeo-polyploidization history and plant inulin production.</title>
        <authorList>
            <person name="Fan W."/>
            <person name="Wang S."/>
            <person name="Wang H."/>
            <person name="Wang A."/>
            <person name="Jiang F."/>
            <person name="Liu H."/>
            <person name="Zhao H."/>
            <person name="Xu D."/>
            <person name="Zhang Y."/>
        </authorList>
    </citation>
    <scope>NUCLEOTIDE SEQUENCE [LARGE SCALE GENOMIC DNA]</scope>
    <source>
        <strain evidence="2">cv. Punajuju</strain>
    </source>
</reference>
<accession>A0ACB9F2Z4</accession>
<reference evidence="1 2" key="2">
    <citation type="journal article" date="2022" name="Mol. Ecol. Resour.">
        <title>The genomes of chicory, endive, great burdock and yacon provide insights into Asteraceae paleo-polyploidization history and plant inulin production.</title>
        <authorList>
            <person name="Fan W."/>
            <person name="Wang S."/>
            <person name="Wang H."/>
            <person name="Wang A."/>
            <person name="Jiang F."/>
            <person name="Liu H."/>
            <person name="Zhao H."/>
            <person name="Xu D."/>
            <person name="Zhang Y."/>
        </authorList>
    </citation>
    <scope>NUCLEOTIDE SEQUENCE [LARGE SCALE GENOMIC DNA]</scope>
    <source>
        <strain evidence="2">cv. Punajuju</strain>
        <tissue evidence="1">Leaves</tissue>
    </source>
</reference>
<sequence length="108" mass="12302">MEKQKPKKTRFNTSLKGQNKDIIEYGDLSAMKQDGADTHSRSIVYVKYVDAFLINGNTFRRRTKLSPLEKFGNVLSYDSRLNSEAISATTSLIWVDGYASRYRAFGSH</sequence>
<keyword evidence="2" id="KW-1185">Reference proteome</keyword>
<evidence type="ECO:0000313" key="2">
    <source>
        <dbReference type="Proteomes" id="UP001055811"/>
    </source>
</evidence>
<evidence type="ECO:0000313" key="1">
    <source>
        <dbReference type="EMBL" id="KAI3765275.1"/>
    </source>
</evidence>
<dbReference type="Proteomes" id="UP001055811">
    <property type="component" value="Linkage Group LG03"/>
</dbReference>